<sequence length="91" mass="10342">MAYLSELLLSVCHYPREAEKITLTTGIHPILSSKLYSHVPNPRTPLYATYFYTTYSQTAYSIKQRILGINAHTNSWQDPIGNSLRGIRRAA</sequence>
<evidence type="ECO:0000313" key="1">
    <source>
        <dbReference type="EMBL" id="GKV52833.1"/>
    </source>
</evidence>
<proteinExistence type="predicted"/>
<accession>A0AAV5MTR7</accession>
<dbReference type="AlphaFoldDB" id="A0AAV5MTR7"/>
<name>A0AAV5MTR7_9ROSI</name>
<gene>
    <name evidence="1" type="ORF">SLEP1_g59393</name>
</gene>
<reference evidence="1 2" key="1">
    <citation type="journal article" date="2021" name="Commun. Biol.">
        <title>The genome of Shorea leprosula (Dipterocarpaceae) highlights the ecological relevance of drought in aseasonal tropical rainforests.</title>
        <authorList>
            <person name="Ng K.K.S."/>
            <person name="Kobayashi M.J."/>
            <person name="Fawcett J.A."/>
            <person name="Hatakeyama M."/>
            <person name="Paape T."/>
            <person name="Ng C.H."/>
            <person name="Ang C.C."/>
            <person name="Tnah L.H."/>
            <person name="Lee C.T."/>
            <person name="Nishiyama T."/>
            <person name="Sese J."/>
            <person name="O'Brien M.J."/>
            <person name="Copetti D."/>
            <person name="Mohd Noor M.I."/>
            <person name="Ong R.C."/>
            <person name="Putra M."/>
            <person name="Sireger I.Z."/>
            <person name="Indrioko S."/>
            <person name="Kosugi Y."/>
            <person name="Izuno A."/>
            <person name="Isagi Y."/>
            <person name="Lee S.L."/>
            <person name="Shimizu K.K."/>
        </authorList>
    </citation>
    <scope>NUCLEOTIDE SEQUENCE [LARGE SCALE GENOMIC DNA]</scope>
    <source>
        <strain evidence="1">214</strain>
    </source>
</reference>
<protein>
    <submittedName>
        <fullName evidence="1">Uncharacterized protein</fullName>
    </submittedName>
</protein>
<organism evidence="1 2">
    <name type="scientific">Rubroshorea leprosula</name>
    <dbReference type="NCBI Taxonomy" id="152421"/>
    <lineage>
        <taxon>Eukaryota</taxon>
        <taxon>Viridiplantae</taxon>
        <taxon>Streptophyta</taxon>
        <taxon>Embryophyta</taxon>
        <taxon>Tracheophyta</taxon>
        <taxon>Spermatophyta</taxon>
        <taxon>Magnoliopsida</taxon>
        <taxon>eudicotyledons</taxon>
        <taxon>Gunneridae</taxon>
        <taxon>Pentapetalae</taxon>
        <taxon>rosids</taxon>
        <taxon>malvids</taxon>
        <taxon>Malvales</taxon>
        <taxon>Dipterocarpaceae</taxon>
        <taxon>Rubroshorea</taxon>
    </lineage>
</organism>
<dbReference type="Proteomes" id="UP001054252">
    <property type="component" value="Unassembled WGS sequence"/>
</dbReference>
<dbReference type="EMBL" id="BPVZ01000887">
    <property type="protein sequence ID" value="GKV52833.1"/>
    <property type="molecule type" value="Genomic_DNA"/>
</dbReference>
<keyword evidence="2" id="KW-1185">Reference proteome</keyword>
<evidence type="ECO:0000313" key="2">
    <source>
        <dbReference type="Proteomes" id="UP001054252"/>
    </source>
</evidence>
<comment type="caution">
    <text evidence="1">The sequence shown here is derived from an EMBL/GenBank/DDBJ whole genome shotgun (WGS) entry which is preliminary data.</text>
</comment>